<proteinExistence type="predicted"/>
<dbReference type="SMART" id="SM00959">
    <property type="entry name" value="Rho_N"/>
    <property type="match status" value="1"/>
</dbReference>
<keyword evidence="3" id="KW-1185">Reference proteome</keyword>
<dbReference type="RefSeq" id="WP_207353860.1">
    <property type="nucleotide sequence ID" value="NZ_CP071503.1"/>
</dbReference>
<sequence>MSNKITIISVAHDGYRRAGLAFNKGENELDADKVSATQLAAIEKDPRLAVKGTVVETTATQGAVDTAGVGAGVKVVDGFIAGVADADGKVTALKDMKADELKALAKDLGIEGYANMTKPKLAEAIAAVPVQAPADGDTAADAGATA</sequence>
<protein>
    <submittedName>
        <fullName evidence="2">Rho termination factor N-terminal domain-containing protein</fullName>
    </submittedName>
</protein>
<organism evidence="2 3">
    <name type="scientific">Shewanella avicenniae</name>
    <dbReference type="NCBI Taxonomy" id="2814294"/>
    <lineage>
        <taxon>Bacteria</taxon>
        <taxon>Pseudomonadati</taxon>
        <taxon>Pseudomonadota</taxon>
        <taxon>Gammaproteobacteria</taxon>
        <taxon>Alteromonadales</taxon>
        <taxon>Shewanellaceae</taxon>
        <taxon>Shewanella</taxon>
    </lineage>
</organism>
<name>A0ABX7QMK7_9GAMM</name>
<dbReference type="SUPFAM" id="SSF160059">
    <property type="entry name" value="PriA/YqbF domain"/>
    <property type="match status" value="1"/>
</dbReference>
<evidence type="ECO:0000313" key="3">
    <source>
        <dbReference type="Proteomes" id="UP000662770"/>
    </source>
</evidence>
<dbReference type="Proteomes" id="UP000662770">
    <property type="component" value="Chromosome"/>
</dbReference>
<dbReference type="Gene3D" id="1.10.720.10">
    <property type="match status" value="1"/>
</dbReference>
<dbReference type="Pfam" id="PF07498">
    <property type="entry name" value="Rho_N"/>
    <property type="match status" value="1"/>
</dbReference>
<dbReference type="Pfam" id="PF17891">
    <property type="entry name" value="FluMu_N"/>
    <property type="match status" value="1"/>
</dbReference>
<evidence type="ECO:0000259" key="1">
    <source>
        <dbReference type="SMART" id="SM00959"/>
    </source>
</evidence>
<feature type="domain" description="Rho termination factor-like N-terminal" evidence="1">
    <location>
        <begin position="92"/>
        <end position="134"/>
    </location>
</feature>
<dbReference type="InterPro" id="IPR041227">
    <property type="entry name" value="FluMu_N"/>
</dbReference>
<dbReference type="InterPro" id="IPR036269">
    <property type="entry name" value="Rho_N_sf"/>
</dbReference>
<dbReference type="EMBL" id="CP071503">
    <property type="protein sequence ID" value="QSX32619.1"/>
    <property type="molecule type" value="Genomic_DNA"/>
</dbReference>
<evidence type="ECO:0000313" key="2">
    <source>
        <dbReference type="EMBL" id="QSX32619.1"/>
    </source>
</evidence>
<reference evidence="2 3" key="1">
    <citation type="submission" date="2021-03" db="EMBL/GenBank/DDBJ databases">
        <title>Novel species identification of genus Shewanella.</title>
        <authorList>
            <person name="Liu G."/>
            <person name="Zhang Q."/>
        </authorList>
    </citation>
    <scope>NUCLEOTIDE SEQUENCE [LARGE SCALE GENOMIC DNA]</scope>
    <source>
        <strain evidence="2 3">FJAT-51800</strain>
    </source>
</reference>
<gene>
    <name evidence="2" type="ORF">JYB87_12760</name>
</gene>
<dbReference type="Gene3D" id="3.40.5.80">
    <property type="match status" value="1"/>
</dbReference>
<dbReference type="InterPro" id="IPR011112">
    <property type="entry name" value="Rho-like_N"/>
</dbReference>
<dbReference type="SUPFAM" id="SSF68912">
    <property type="entry name" value="Rho N-terminal domain-like"/>
    <property type="match status" value="1"/>
</dbReference>
<accession>A0ABX7QMK7</accession>